<reference evidence="2 3" key="1">
    <citation type="submission" date="2023-07" db="EMBL/GenBank/DDBJ databases">
        <title>Novel species of Thermanaerothrix with wide hydrolytic capabilities.</title>
        <authorList>
            <person name="Zayulina K.S."/>
            <person name="Podosokorskaya O.A."/>
            <person name="Elcheninov A.G."/>
        </authorList>
    </citation>
    <scope>NUCLEOTIDE SEQUENCE [LARGE SCALE GENOMIC DNA]</scope>
    <source>
        <strain evidence="2 3">4228-RoL</strain>
    </source>
</reference>
<keyword evidence="1" id="KW-0472">Membrane</keyword>
<feature type="transmembrane region" description="Helical" evidence="1">
    <location>
        <begin position="194"/>
        <end position="213"/>
    </location>
</feature>
<feature type="transmembrane region" description="Helical" evidence="1">
    <location>
        <begin position="117"/>
        <end position="134"/>
    </location>
</feature>
<protein>
    <submittedName>
        <fullName evidence="2">Uncharacterized protein</fullName>
    </submittedName>
</protein>
<feature type="transmembrane region" description="Helical" evidence="1">
    <location>
        <begin position="233"/>
        <end position="254"/>
    </location>
</feature>
<comment type="caution">
    <text evidence="2">The sequence shown here is derived from an EMBL/GenBank/DDBJ whole genome shotgun (WGS) entry which is preliminary data.</text>
</comment>
<keyword evidence="1" id="KW-1133">Transmembrane helix</keyword>
<feature type="transmembrane region" description="Helical" evidence="1">
    <location>
        <begin position="56"/>
        <end position="73"/>
    </location>
</feature>
<evidence type="ECO:0000313" key="2">
    <source>
        <dbReference type="EMBL" id="MDT8896934.1"/>
    </source>
</evidence>
<gene>
    <name evidence="2" type="ORF">QYE77_01560</name>
</gene>
<keyword evidence="3" id="KW-1185">Reference proteome</keyword>
<organism evidence="2 3">
    <name type="scientific">Thermanaerothrix solaris</name>
    <dbReference type="NCBI Taxonomy" id="3058434"/>
    <lineage>
        <taxon>Bacteria</taxon>
        <taxon>Bacillati</taxon>
        <taxon>Chloroflexota</taxon>
        <taxon>Anaerolineae</taxon>
        <taxon>Anaerolineales</taxon>
        <taxon>Anaerolineaceae</taxon>
        <taxon>Thermanaerothrix</taxon>
    </lineage>
</organism>
<name>A0ABU3NJB7_9CHLR</name>
<proteinExistence type="predicted"/>
<keyword evidence="1" id="KW-0812">Transmembrane</keyword>
<dbReference type="RefSeq" id="WP_315623585.1">
    <property type="nucleotide sequence ID" value="NZ_JAUHMF010000001.1"/>
</dbReference>
<sequence>MIDVLFAKVNPKWEQIKNSQHRSAREKIRLLVVALIIGNIGGLISLVGGLDVHWRIIWGMFVFAPFLFCFGMEELIKEGHQNPELLLTLVILITTLMGISAGLSYPLRDGFVLSGRFWLIIAGLSVLPLSVYFLSIRGVPSALRGLGLRSYNWGLYLLGGGIAGITLGVHLAYLSNHYFSLMDLLSQNDGLGKVYWWGAVAGALLAPAEEIALRGRVTQLLQDRLEFPEWKILTANAIFSALVWLPFGLVIWSWPIGMVVLGYRIVIACLNTYVRLHEHSTLFGIAANFGLTFSLVWVLRI</sequence>
<feature type="transmembrane region" description="Helical" evidence="1">
    <location>
        <begin position="155"/>
        <end position="174"/>
    </location>
</feature>
<accession>A0ABU3NJB7</accession>
<evidence type="ECO:0000256" key="1">
    <source>
        <dbReference type="SAM" id="Phobius"/>
    </source>
</evidence>
<evidence type="ECO:0000313" key="3">
    <source>
        <dbReference type="Proteomes" id="UP001254165"/>
    </source>
</evidence>
<feature type="transmembrane region" description="Helical" evidence="1">
    <location>
        <begin position="85"/>
        <end position="105"/>
    </location>
</feature>
<dbReference type="Proteomes" id="UP001254165">
    <property type="component" value="Unassembled WGS sequence"/>
</dbReference>
<feature type="transmembrane region" description="Helical" evidence="1">
    <location>
        <begin position="280"/>
        <end position="299"/>
    </location>
</feature>
<feature type="transmembrane region" description="Helical" evidence="1">
    <location>
        <begin position="30"/>
        <end position="50"/>
    </location>
</feature>
<dbReference type="EMBL" id="JAUHMF010000001">
    <property type="protein sequence ID" value="MDT8896934.1"/>
    <property type="molecule type" value="Genomic_DNA"/>
</dbReference>